<feature type="modified residue" description="4-aspartylphosphate" evidence="1">
    <location>
        <position position="61"/>
    </location>
</feature>
<feature type="domain" description="Response regulatory" evidence="2">
    <location>
        <begin position="7"/>
        <end position="128"/>
    </location>
</feature>
<sequence length="148" mass="16702">MTADHLFIMLADDDEDDCMFFQDALDELSLAVSLKTVNNGEALMNYLESNLTNLPQLIFLDLNMPCKSGFECLIELKQNDMLKQLPVIIYSTSSNPEVMDELYNQGALYYIRKPAAFSKLKDVIKKAVSLINTTTGLQPKKEAFLIQP</sequence>
<dbReference type="Proteomes" id="UP001597532">
    <property type="component" value="Unassembled WGS sequence"/>
</dbReference>
<name>A0ABW5VDN6_9FLAO</name>
<dbReference type="Pfam" id="PF00072">
    <property type="entry name" value="Response_reg"/>
    <property type="match status" value="1"/>
</dbReference>
<dbReference type="Gene3D" id="3.40.50.2300">
    <property type="match status" value="1"/>
</dbReference>
<dbReference type="PANTHER" id="PTHR44520">
    <property type="entry name" value="RESPONSE REGULATOR RCP1-RELATED"/>
    <property type="match status" value="1"/>
</dbReference>
<dbReference type="PROSITE" id="PS50110">
    <property type="entry name" value="RESPONSE_REGULATORY"/>
    <property type="match status" value="1"/>
</dbReference>
<dbReference type="PANTHER" id="PTHR44520:SF2">
    <property type="entry name" value="RESPONSE REGULATOR RCP1"/>
    <property type="match status" value="1"/>
</dbReference>
<protein>
    <submittedName>
        <fullName evidence="3">Response regulator</fullName>
    </submittedName>
</protein>
<dbReference type="RefSeq" id="WP_251807803.1">
    <property type="nucleotide sequence ID" value="NZ_CP166679.1"/>
</dbReference>
<gene>
    <name evidence="3" type="ORF">ACFS1K_08380</name>
</gene>
<comment type="caution">
    <text evidence="3">The sequence shown here is derived from an EMBL/GenBank/DDBJ whole genome shotgun (WGS) entry which is preliminary data.</text>
</comment>
<dbReference type="InterPro" id="IPR011006">
    <property type="entry name" value="CheY-like_superfamily"/>
</dbReference>
<proteinExistence type="predicted"/>
<dbReference type="InterPro" id="IPR052893">
    <property type="entry name" value="TCS_response_regulator"/>
</dbReference>
<keyword evidence="1" id="KW-0597">Phosphoprotein</keyword>
<accession>A0ABW5VDN6</accession>
<evidence type="ECO:0000256" key="1">
    <source>
        <dbReference type="PROSITE-ProRule" id="PRU00169"/>
    </source>
</evidence>
<dbReference type="EMBL" id="JBHUOK010000029">
    <property type="protein sequence ID" value="MFD2789774.1"/>
    <property type="molecule type" value="Genomic_DNA"/>
</dbReference>
<organism evidence="3 4">
    <name type="scientific">Arenibacter antarcticus</name>
    <dbReference type="NCBI Taxonomy" id="2040469"/>
    <lineage>
        <taxon>Bacteria</taxon>
        <taxon>Pseudomonadati</taxon>
        <taxon>Bacteroidota</taxon>
        <taxon>Flavobacteriia</taxon>
        <taxon>Flavobacteriales</taxon>
        <taxon>Flavobacteriaceae</taxon>
        <taxon>Arenibacter</taxon>
    </lineage>
</organism>
<dbReference type="SUPFAM" id="SSF52172">
    <property type="entry name" value="CheY-like"/>
    <property type="match status" value="1"/>
</dbReference>
<dbReference type="SMART" id="SM00448">
    <property type="entry name" value="REC"/>
    <property type="match status" value="1"/>
</dbReference>
<dbReference type="InterPro" id="IPR001789">
    <property type="entry name" value="Sig_transdc_resp-reg_receiver"/>
</dbReference>
<evidence type="ECO:0000313" key="3">
    <source>
        <dbReference type="EMBL" id="MFD2789774.1"/>
    </source>
</evidence>
<keyword evidence="4" id="KW-1185">Reference proteome</keyword>
<evidence type="ECO:0000313" key="4">
    <source>
        <dbReference type="Proteomes" id="UP001597532"/>
    </source>
</evidence>
<evidence type="ECO:0000259" key="2">
    <source>
        <dbReference type="PROSITE" id="PS50110"/>
    </source>
</evidence>
<reference evidence="4" key="1">
    <citation type="journal article" date="2019" name="Int. J. Syst. Evol. Microbiol.">
        <title>The Global Catalogue of Microorganisms (GCM) 10K type strain sequencing project: providing services to taxonomists for standard genome sequencing and annotation.</title>
        <authorList>
            <consortium name="The Broad Institute Genomics Platform"/>
            <consortium name="The Broad Institute Genome Sequencing Center for Infectious Disease"/>
            <person name="Wu L."/>
            <person name="Ma J."/>
        </authorList>
    </citation>
    <scope>NUCLEOTIDE SEQUENCE [LARGE SCALE GENOMIC DNA]</scope>
    <source>
        <strain evidence="4">KCTC 52924</strain>
    </source>
</reference>